<evidence type="ECO:0000256" key="7">
    <source>
        <dbReference type="SAM" id="MobiDB-lite"/>
    </source>
</evidence>
<feature type="region of interest" description="Disordered" evidence="7">
    <location>
        <begin position="1"/>
        <end position="42"/>
    </location>
</feature>
<evidence type="ECO:0000256" key="5">
    <source>
        <dbReference type="ARBA" id="ARBA00022840"/>
    </source>
</evidence>
<gene>
    <name evidence="9" type="ORF">PT974_08965</name>
</gene>
<dbReference type="SUPFAM" id="SSF56112">
    <property type="entry name" value="Protein kinase-like (PK-like)"/>
    <property type="match status" value="1"/>
</dbReference>
<evidence type="ECO:0000256" key="3">
    <source>
        <dbReference type="ARBA" id="ARBA00022741"/>
    </source>
</evidence>
<dbReference type="PROSITE" id="PS00107">
    <property type="entry name" value="PROTEIN_KINASE_ATP"/>
    <property type="match status" value="1"/>
</dbReference>
<keyword evidence="1" id="KW-0723">Serine/threonine-protein kinase</keyword>
<evidence type="ECO:0000259" key="8">
    <source>
        <dbReference type="PROSITE" id="PS50011"/>
    </source>
</evidence>
<feature type="domain" description="Protein kinase" evidence="8">
    <location>
        <begin position="263"/>
        <end position="600"/>
    </location>
</feature>
<reference evidence="9 10" key="1">
    <citation type="submission" date="2024-01" db="EMBL/GenBank/DDBJ databases">
        <title>Complete genome of Cladobotryum mycophilum ATHUM6906.</title>
        <authorList>
            <person name="Christinaki A.C."/>
            <person name="Myridakis A.I."/>
            <person name="Kouvelis V.N."/>
        </authorList>
    </citation>
    <scope>NUCLEOTIDE SEQUENCE [LARGE SCALE GENOMIC DNA]</scope>
    <source>
        <strain evidence="9 10">ATHUM6906</strain>
    </source>
</reference>
<dbReference type="Proteomes" id="UP001338125">
    <property type="component" value="Unassembled WGS sequence"/>
</dbReference>
<protein>
    <submittedName>
        <fullName evidence="9">Dual specificity protein kinase lkh1</fullName>
    </submittedName>
</protein>
<comment type="caution">
    <text evidence="9">The sequence shown here is derived from an EMBL/GenBank/DDBJ whole genome shotgun (WGS) entry which is preliminary data.</text>
</comment>
<dbReference type="CDD" id="cd14134">
    <property type="entry name" value="PKc_CLK"/>
    <property type="match status" value="1"/>
</dbReference>
<evidence type="ECO:0000256" key="6">
    <source>
        <dbReference type="PROSITE-ProRule" id="PRU10141"/>
    </source>
</evidence>
<evidence type="ECO:0000313" key="10">
    <source>
        <dbReference type="Proteomes" id="UP001338125"/>
    </source>
</evidence>
<keyword evidence="10" id="KW-1185">Reference proteome</keyword>
<keyword evidence="3 6" id="KW-0547">Nucleotide-binding</keyword>
<feature type="compositionally biased region" description="Low complexity" evidence="7">
    <location>
        <begin position="27"/>
        <end position="38"/>
    </location>
</feature>
<dbReference type="Pfam" id="PF00069">
    <property type="entry name" value="Pkinase"/>
    <property type="match status" value="1"/>
</dbReference>
<feature type="region of interest" description="Disordered" evidence="7">
    <location>
        <begin position="101"/>
        <end position="204"/>
    </location>
</feature>
<dbReference type="PANTHER" id="PTHR45646:SF11">
    <property type="entry name" value="SERINE_THREONINE-PROTEIN KINASE DOA"/>
    <property type="match status" value="1"/>
</dbReference>
<dbReference type="Gene3D" id="1.10.510.10">
    <property type="entry name" value="Transferase(Phosphotransferase) domain 1"/>
    <property type="match status" value="1"/>
</dbReference>
<evidence type="ECO:0000256" key="4">
    <source>
        <dbReference type="ARBA" id="ARBA00022777"/>
    </source>
</evidence>
<organism evidence="9 10">
    <name type="scientific">Cladobotryum mycophilum</name>
    <dbReference type="NCBI Taxonomy" id="491253"/>
    <lineage>
        <taxon>Eukaryota</taxon>
        <taxon>Fungi</taxon>
        <taxon>Dikarya</taxon>
        <taxon>Ascomycota</taxon>
        <taxon>Pezizomycotina</taxon>
        <taxon>Sordariomycetes</taxon>
        <taxon>Hypocreomycetidae</taxon>
        <taxon>Hypocreales</taxon>
        <taxon>Hypocreaceae</taxon>
        <taxon>Cladobotryum</taxon>
    </lineage>
</organism>
<proteinExistence type="predicted"/>
<dbReference type="InterPro" id="IPR017441">
    <property type="entry name" value="Protein_kinase_ATP_BS"/>
</dbReference>
<evidence type="ECO:0000256" key="2">
    <source>
        <dbReference type="ARBA" id="ARBA00022679"/>
    </source>
</evidence>
<evidence type="ECO:0000256" key="1">
    <source>
        <dbReference type="ARBA" id="ARBA00022527"/>
    </source>
</evidence>
<name>A0ABR0SG96_9HYPO</name>
<dbReference type="PROSITE" id="PS00108">
    <property type="entry name" value="PROTEIN_KINASE_ST"/>
    <property type="match status" value="1"/>
</dbReference>
<dbReference type="InterPro" id="IPR011009">
    <property type="entry name" value="Kinase-like_dom_sf"/>
</dbReference>
<evidence type="ECO:0000313" key="9">
    <source>
        <dbReference type="EMBL" id="KAK5990696.1"/>
    </source>
</evidence>
<dbReference type="InterPro" id="IPR051175">
    <property type="entry name" value="CLK_kinases"/>
</dbReference>
<dbReference type="PANTHER" id="PTHR45646">
    <property type="entry name" value="SERINE/THREONINE-PROTEIN KINASE DOA-RELATED"/>
    <property type="match status" value="1"/>
</dbReference>
<dbReference type="Gene3D" id="3.30.200.20">
    <property type="entry name" value="Phosphorylase Kinase, domain 1"/>
    <property type="match status" value="1"/>
</dbReference>
<feature type="compositionally biased region" description="Basic and acidic residues" evidence="7">
    <location>
        <begin position="134"/>
        <end position="156"/>
    </location>
</feature>
<dbReference type="SMART" id="SM00220">
    <property type="entry name" value="S_TKc"/>
    <property type="match status" value="1"/>
</dbReference>
<keyword evidence="2" id="KW-0808">Transferase</keyword>
<dbReference type="PROSITE" id="PS50011">
    <property type="entry name" value="PROTEIN_KINASE_DOM"/>
    <property type="match status" value="1"/>
</dbReference>
<dbReference type="EMBL" id="JAVFKD010000014">
    <property type="protein sequence ID" value="KAK5990696.1"/>
    <property type="molecule type" value="Genomic_DNA"/>
</dbReference>
<dbReference type="GO" id="GO:0016301">
    <property type="term" value="F:kinase activity"/>
    <property type="evidence" value="ECO:0007669"/>
    <property type="project" value="UniProtKB-KW"/>
</dbReference>
<keyword evidence="4 9" id="KW-0418">Kinase</keyword>
<dbReference type="InterPro" id="IPR000719">
    <property type="entry name" value="Prot_kinase_dom"/>
</dbReference>
<dbReference type="InterPro" id="IPR008271">
    <property type="entry name" value="Ser/Thr_kinase_AS"/>
</dbReference>
<keyword evidence="5 6" id="KW-0067">ATP-binding</keyword>
<accession>A0ABR0SG96</accession>
<sequence length="630" mass="71639">MSPFATAYRPQIHRTNQLGFDHDGLRRPTLLSSDSSSPSRRHDDIAAASLQLNPLQNTLYTSHQCHNSDIQSLPDRKRARMPDWNEFYKNGLPREIIVIEDTPEPRTTDASNGDSAKGALTATQVQSAATKKRKYEDVPTPQKKENPKAELGRDDNEAAAAKTTHPETRQSVAKSKAQEEVIRPNTAQKRRRTRLQAEEEPSIERRLSGVADVEYRGLSKPIIRSKDVAIRVGHAGYDIDKRKLDDDDGHYIVVPDTSLASQYQIKKLLGQGTFGKVVQALDRGRNELVAVKIIRSVQKYRDAAKIELRVLQTLRQNDAENKYRCIHLRDCFDFYGHTCIVMDLLDSSLFDFLKGNSFVPFPNSHIQSFAKQLLTSVAFLHDLGLIHTDLKPENILLRDASYQTFTYNRTVPSSRTTPVRQATQRKVLLSSDIRLIDFGSATFQDEYHSSVVSTRHYRAPEIILGLGWTYPCDIWSVGCILVEFFTGDALFQTHDNLEHLAMMEAVFDLRINMDMIRQVNKMASRGNGAASYFKRLKLNYPTPETSRASRKFVKTMKRLDEIIPKGNAFLRSFLDLLQKMFVYDPARRITAKQALLHPWFKESIRDDGTEAAKIALERAQLARHNGRSQP</sequence>
<feature type="binding site" evidence="6">
    <location>
        <position position="292"/>
    </location>
    <ligand>
        <name>ATP</name>
        <dbReference type="ChEBI" id="CHEBI:30616"/>
    </ligand>
</feature>